<name>A0AA86N4L2_9EUKA</name>
<accession>A0AA86N4L2</accession>
<keyword evidence="1" id="KW-0812">Transmembrane</keyword>
<dbReference type="EMBL" id="CAXDID020000038">
    <property type="protein sequence ID" value="CAL5998681.1"/>
    <property type="molecule type" value="Genomic_DNA"/>
</dbReference>
<dbReference type="EMBL" id="CATOUU010000003">
    <property type="protein sequence ID" value="CAI9912755.1"/>
    <property type="molecule type" value="Genomic_DNA"/>
</dbReference>
<dbReference type="AlphaFoldDB" id="A0AA86N4L2"/>
<proteinExistence type="predicted"/>
<organism evidence="2">
    <name type="scientific">Hexamita inflata</name>
    <dbReference type="NCBI Taxonomy" id="28002"/>
    <lineage>
        <taxon>Eukaryota</taxon>
        <taxon>Metamonada</taxon>
        <taxon>Diplomonadida</taxon>
        <taxon>Hexamitidae</taxon>
        <taxon>Hexamitinae</taxon>
        <taxon>Hexamita</taxon>
    </lineage>
</organism>
<keyword evidence="1" id="KW-1133">Transmembrane helix</keyword>
<evidence type="ECO:0000313" key="3">
    <source>
        <dbReference type="EMBL" id="CAL5998681.1"/>
    </source>
</evidence>
<dbReference type="Proteomes" id="UP001642409">
    <property type="component" value="Unassembled WGS sequence"/>
</dbReference>
<gene>
    <name evidence="3" type="ORF">HINF_LOCUS15855</name>
    <name evidence="2" type="ORF">HINF_LOCUS400</name>
</gene>
<evidence type="ECO:0000313" key="4">
    <source>
        <dbReference type="Proteomes" id="UP001642409"/>
    </source>
</evidence>
<feature type="transmembrane region" description="Helical" evidence="1">
    <location>
        <begin position="12"/>
        <end position="33"/>
    </location>
</feature>
<reference evidence="3 4" key="2">
    <citation type="submission" date="2024-07" db="EMBL/GenBank/DDBJ databases">
        <authorList>
            <person name="Akdeniz Z."/>
        </authorList>
    </citation>
    <scope>NUCLEOTIDE SEQUENCE [LARGE SCALE GENOMIC DNA]</scope>
</reference>
<comment type="caution">
    <text evidence="2">The sequence shown here is derived from an EMBL/GenBank/DDBJ whole genome shotgun (WGS) entry which is preliminary data.</text>
</comment>
<evidence type="ECO:0000313" key="2">
    <source>
        <dbReference type="EMBL" id="CAI9912755.1"/>
    </source>
</evidence>
<protein>
    <submittedName>
        <fullName evidence="3">Hypothetical_protein</fullName>
    </submittedName>
</protein>
<sequence>MRQLSEMKNQTYTVSFVLFGITIRFPFVHFRVYNLIAIQVKSTNADRIYLSVNEIKVNLLRYFCSIHIKVKRGQTRYSLYFSGTLCIYNTQERFGSASDVRAEEALLEFQLCLV</sequence>
<evidence type="ECO:0000256" key="1">
    <source>
        <dbReference type="SAM" id="Phobius"/>
    </source>
</evidence>
<keyword evidence="4" id="KW-1185">Reference proteome</keyword>
<keyword evidence="1" id="KW-0472">Membrane</keyword>
<reference evidence="2" key="1">
    <citation type="submission" date="2023-06" db="EMBL/GenBank/DDBJ databases">
        <authorList>
            <person name="Kurt Z."/>
        </authorList>
    </citation>
    <scope>NUCLEOTIDE SEQUENCE</scope>
</reference>